<organism evidence="1 2">
    <name type="scientific">Moelleriella libera RCEF 2490</name>
    <dbReference type="NCBI Taxonomy" id="1081109"/>
    <lineage>
        <taxon>Eukaryota</taxon>
        <taxon>Fungi</taxon>
        <taxon>Dikarya</taxon>
        <taxon>Ascomycota</taxon>
        <taxon>Pezizomycotina</taxon>
        <taxon>Sordariomycetes</taxon>
        <taxon>Hypocreomycetidae</taxon>
        <taxon>Hypocreales</taxon>
        <taxon>Clavicipitaceae</taxon>
        <taxon>Moelleriella</taxon>
    </lineage>
</organism>
<dbReference type="OrthoDB" id="5047692at2759"/>
<dbReference type="EMBL" id="AZGY01000025">
    <property type="protein sequence ID" value="KZZ89404.1"/>
    <property type="molecule type" value="Genomic_DNA"/>
</dbReference>
<gene>
    <name evidence="1" type="ORF">AAL_07703</name>
</gene>
<dbReference type="Proteomes" id="UP000078544">
    <property type="component" value="Unassembled WGS sequence"/>
</dbReference>
<evidence type="ECO:0000313" key="2">
    <source>
        <dbReference type="Proteomes" id="UP000078544"/>
    </source>
</evidence>
<comment type="caution">
    <text evidence="1">The sequence shown here is derived from an EMBL/GenBank/DDBJ whole genome shotgun (WGS) entry which is preliminary data.</text>
</comment>
<accession>A0A167WXW9</accession>
<proteinExistence type="predicted"/>
<keyword evidence="2" id="KW-1185">Reference proteome</keyword>
<sequence length="397" mass="43130">MQPTLLMAAARRGSFSLSAIGDEKNVWKAYAIALRSYMTTQTDLDSSSRAIFVASPGLVDIPAGACAPKEITNEHIFRRADALQDTRSPFYTPDGDSYFNSRRKYLQGVHDNAVIQSDVDGSISKLRSELQQAQDRSAEAYLRDLDLYNKSTAVSGPGLTNFESWVDKFGVYYAWARGEQKRLEQERTLAATKTSSSVGLALAAFELAQDTSTLRLGSTMPCSKMDIPTSTIRRATSPLEIPPQHIYYRPLYSIGGIDMRIDSWVDAGEGGSEKVHLDLDLAGARTATWASLGFPNLDNEPSYETKTAKMDVELSLEAAGMQAFAVDRGLWVKIKVKAIGEMKNQLPSALLGVGGDEKGILGMPTAKCTLDHDDGQIVIASAPSGFPAVLAVMGREI</sequence>
<name>A0A167WXW9_9HYPO</name>
<protein>
    <submittedName>
        <fullName evidence="1">Uncharacterized protein</fullName>
    </submittedName>
</protein>
<reference evidence="1 2" key="1">
    <citation type="journal article" date="2016" name="Genome Biol. Evol.">
        <title>Divergent and convergent evolution of fungal pathogenicity.</title>
        <authorList>
            <person name="Shang Y."/>
            <person name="Xiao G."/>
            <person name="Zheng P."/>
            <person name="Cen K."/>
            <person name="Zhan S."/>
            <person name="Wang C."/>
        </authorList>
    </citation>
    <scope>NUCLEOTIDE SEQUENCE [LARGE SCALE GENOMIC DNA]</scope>
    <source>
        <strain evidence="1 2">RCEF 2490</strain>
    </source>
</reference>
<dbReference type="AlphaFoldDB" id="A0A167WXW9"/>
<evidence type="ECO:0000313" key="1">
    <source>
        <dbReference type="EMBL" id="KZZ89404.1"/>
    </source>
</evidence>